<dbReference type="Proteomes" id="UP001491310">
    <property type="component" value="Unassembled WGS sequence"/>
</dbReference>
<evidence type="ECO:0000313" key="1">
    <source>
        <dbReference type="EMBL" id="KAK9902628.1"/>
    </source>
</evidence>
<dbReference type="EMBL" id="JALJOT010000015">
    <property type="protein sequence ID" value="KAK9902628.1"/>
    <property type="molecule type" value="Genomic_DNA"/>
</dbReference>
<keyword evidence="2" id="KW-1185">Reference proteome</keyword>
<proteinExistence type="predicted"/>
<gene>
    <name evidence="1" type="ORF">WJX75_000520</name>
</gene>
<sequence>MLHPDRVKAKEGGPLPCLHFLSLSGRGEVVCQVDEAPSTSFRTRSLLGCAGLGGCLAAIDPGPAVNHYVTSTADQFSSAQQSLGTGITDVFKGDPNESAQ</sequence>
<organism evidence="1 2">
    <name type="scientific">Coccomyxa subellipsoidea</name>
    <dbReference type="NCBI Taxonomy" id="248742"/>
    <lineage>
        <taxon>Eukaryota</taxon>
        <taxon>Viridiplantae</taxon>
        <taxon>Chlorophyta</taxon>
        <taxon>core chlorophytes</taxon>
        <taxon>Trebouxiophyceae</taxon>
        <taxon>Trebouxiophyceae incertae sedis</taxon>
        <taxon>Coccomyxaceae</taxon>
        <taxon>Coccomyxa</taxon>
    </lineage>
</organism>
<protein>
    <submittedName>
        <fullName evidence="1">Uncharacterized protein</fullName>
    </submittedName>
</protein>
<comment type="caution">
    <text evidence="1">The sequence shown here is derived from an EMBL/GenBank/DDBJ whole genome shotgun (WGS) entry which is preliminary data.</text>
</comment>
<reference evidence="1 2" key="1">
    <citation type="journal article" date="2024" name="Nat. Commun.">
        <title>Phylogenomics reveals the evolutionary origins of lichenization in chlorophyte algae.</title>
        <authorList>
            <person name="Puginier C."/>
            <person name="Libourel C."/>
            <person name="Otte J."/>
            <person name="Skaloud P."/>
            <person name="Haon M."/>
            <person name="Grisel S."/>
            <person name="Petersen M."/>
            <person name="Berrin J.G."/>
            <person name="Delaux P.M."/>
            <person name="Dal Grande F."/>
            <person name="Keller J."/>
        </authorList>
    </citation>
    <scope>NUCLEOTIDE SEQUENCE [LARGE SCALE GENOMIC DNA]</scope>
    <source>
        <strain evidence="1 2">SAG 216-7</strain>
    </source>
</reference>
<evidence type="ECO:0000313" key="2">
    <source>
        <dbReference type="Proteomes" id="UP001491310"/>
    </source>
</evidence>
<name>A0ABR2YCU1_9CHLO</name>
<accession>A0ABR2YCU1</accession>